<sequence>MPTGPEYAAPERSTEPSQPDAVVEADPNDRLRDAVDAVTGHTEPDHDHDHGDDRDHGDEGDQDERRSLPTFLTPIEDPEATYDYALAAKITAGAHIMATTTAQWIRLIAEFDERGGALSYFGINSTAHFLSVYCSTGTSTAREHVRVARSLALMPLLGAAFDAGRLSYSKVRECARIAGQVDERVLLEYAEALSAAQLEASIRTFRRTRRDRLQAEQLRTASWSTSHDGTITLRAVLPAEDGARVVAALEKALDYLNSPTHAADVRGEQARQNPPTGAPDGAADDRCAPAGTPSTTDPESQTRSESESDSDTRSEPLAFTRADALLEVAASYLDHAPRDHSGADRDLVVVHVGASVLATPLPTSPDSHAPTGAQPDQSVPAGAEPDDSVPAGAEPDDSVPAGALSDSNAPAGALPGSALQVTDPQVCAIGGVGSVSPATAQRLACDAMIQTIT</sequence>
<feature type="compositionally biased region" description="Basic and acidic residues" evidence="1">
    <location>
        <begin position="42"/>
        <end position="67"/>
    </location>
</feature>
<feature type="non-terminal residue" evidence="2">
    <location>
        <position position="453"/>
    </location>
</feature>
<feature type="compositionally biased region" description="Basic and acidic residues" evidence="1">
    <location>
        <begin position="300"/>
        <end position="314"/>
    </location>
</feature>
<keyword evidence="3" id="KW-1185">Reference proteome</keyword>
<comment type="caution">
    <text evidence="2">The sequence shown here is derived from an EMBL/GenBank/DDBJ whole genome shotgun (WGS) entry which is preliminary data.</text>
</comment>
<dbReference type="Proteomes" id="UP000237752">
    <property type="component" value="Unassembled WGS sequence"/>
</dbReference>
<evidence type="ECO:0000313" key="2">
    <source>
        <dbReference type="EMBL" id="PRZ31666.1"/>
    </source>
</evidence>
<name>A0A2T0Z5Q3_9ACTN</name>
<gene>
    <name evidence="2" type="ORF">CLV47_1271</name>
</gene>
<proteinExistence type="predicted"/>
<evidence type="ECO:0000313" key="3">
    <source>
        <dbReference type="Proteomes" id="UP000237752"/>
    </source>
</evidence>
<feature type="region of interest" description="Disordered" evidence="1">
    <location>
        <begin position="1"/>
        <end position="71"/>
    </location>
</feature>
<dbReference type="EMBL" id="PVUE01000027">
    <property type="protein sequence ID" value="PRZ31666.1"/>
    <property type="molecule type" value="Genomic_DNA"/>
</dbReference>
<evidence type="ECO:0000256" key="1">
    <source>
        <dbReference type="SAM" id="MobiDB-lite"/>
    </source>
</evidence>
<feature type="region of interest" description="Disordered" evidence="1">
    <location>
        <begin position="359"/>
        <end position="416"/>
    </location>
</feature>
<dbReference type="AlphaFoldDB" id="A0A2T0Z5Q3"/>
<accession>A0A2T0Z5Q3</accession>
<dbReference type="OrthoDB" id="5176970at2"/>
<feature type="region of interest" description="Disordered" evidence="1">
    <location>
        <begin position="260"/>
        <end position="316"/>
    </location>
</feature>
<organism evidence="2 3">
    <name type="scientific">Antricoccus suffuscus</name>
    <dbReference type="NCBI Taxonomy" id="1629062"/>
    <lineage>
        <taxon>Bacteria</taxon>
        <taxon>Bacillati</taxon>
        <taxon>Actinomycetota</taxon>
        <taxon>Actinomycetes</taxon>
        <taxon>Geodermatophilales</taxon>
        <taxon>Antricoccaceae</taxon>
        <taxon>Antricoccus</taxon>
    </lineage>
</organism>
<protein>
    <submittedName>
        <fullName evidence="2">Uncharacterized protein DUF222</fullName>
    </submittedName>
</protein>
<reference evidence="2 3" key="1">
    <citation type="submission" date="2018-03" db="EMBL/GenBank/DDBJ databases">
        <title>Genomic Encyclopedia of Archaeal and Bacterial Type Strains, Phase II (KMG-II): from individual species to whole genera.</title>
        <authorList>
            <person name="Goeker M."/>
        </authorList>
    </citation>
    <scope>NUCLEOTIDE SEQUENCE [LARGE SCALE GENOMIC DNA]</scope>
    <source>
        <strain evidence="2 3">DSM 100065</strain>
    </source>
</reference>